<evidence type="ECO:0000313" key="5">
    <source>
        <dbReference type="EMBL" id="KAK5046618.1"/>
    </source>
</evidence>
<dbReference type="GO" id="GO:0003959">
    <property type="term" value="F:NADPH dehydrogenase activity"/>
    <property type="evidence" value="ECO:0007669"/>
    <property type="project" value="TreeGrafter"/>
</dbReference>
<dbReference type="EMBL" id="JAVRRD010000029">
    <property type="protein sequence ID" value="KAK5046618.1"/>
    <property type="molecule type" value="Genomic_DNA"/>
</dbReference>
<comment type="similarity">
    <text evidence="2">Belongs to the NADH:flavin oxidoreductase/NADH oxidase family.</text>
</comment>
<evidence type="ECO:0000256" key="3">
    <source>
        <dbReference type="ARBA" id="ARBA00023002"/>
    </source>
</evidence>
<comment type="cofactor">
    <cofactor evidence="1">
        <name>FMN</name>
        <dbReference type="ChEBI" id="CHEBI:58210"/>
    </cofactor>
</comment>
<dbReference type="InterPro" id="IPR001155">
    <property type="entry name" value="OxRdtase_FMN_N"/>
</dbReference>
<dbReference type="PANTHER" id="PTHR22893">
    <property type="entry name" value="NADH OXIDOREDUCTASE-RELATED"/>
    <property type="match status" value="1"/>
</dbReference>
<dbReference type="FunFam" id="3.20.20.70:FF:000059">
    <property type="entry name" value="N-ethylmaleimide reductase, FMN-linked"/>
    <property type="match status" value="1"/>
</dbReference>
<dbReference type="PANTHER" id="PTHR22893:SF129">
    <property type="entry name" value="FLAVIN OXIDOREDUCTASE HXNT"/>
    <property type="match status" value="1"/>
</dbReference>
<evidence type="ECO:0000256" key="1">
    <source>
        <dbReference type="ARBA" id="ARBA00001917"/>
    </source>
</evidence>
<dbReference type="CDD" id="cd02933">
    <property type="entry name" value="OYE_like_FMN"/>
    <property type="match status" value="1"/>
</dbReference>
<dbReference type="SUPFAM" id="SSF51395">
    <property type="entry name" value="FMN-linked oxidoreductases"/>
    <property type="match status" value="1"/>
</dbReference>
<gene>
    <name evidence="5" type="ORF">LTR84_007379</name>
</gene>
<proteinExistence type="inferred from homology"/>
<accession>A0AAV9N1C8</accession>
<protein>
    <recommendedName>
        <fullName evidence="4">NADH:flavin oxidoreductase/NADH oxidase N-terminal domain-containing protein</fullName>
    </recommendedName>
</protein>
<organism evidence="5 6">
    <name type="scientific">Exophiala bonariae</name>
    <dbReference type="NCBI Taxonomy" id="1690606"/>
    <lineage>
        <taxon>Eukaryota</taxon>
        <taxon>Fungi</taxon>
        <taxon>Dikarya</taxon>
        <taxon>Ascomycota</taxon>
        <taxon>Pezizomycotina</taxon>
        <taxon>Eurotiomycetes</taxon>
        <taxon>Chaetothyriomycetidae</taxon>
        <taxon>Chaetothyriales</taxon>
        <taxon>Herpotrichiellaceae</taxon>
        <taxon>Exophiala</taxon>
    </lineage>
</organism>
<dbReference type="GeneID" id="89975545"/>
<dbReference type="Gene3D" id="3.20.20.70">
    <property type="entry name" value="Aldolase class I"/>
    <property type="match status" value="1"/>
</dbReference>
<evidence type="ECO:0000259" key="4">
    <source>
        <dbReference type="Pfam" id="PF00724"/>
    </source>
</evidence>
<dbReference type="AlphaFoldDB" id="A0AAV9N1C8"/>
<sequence length="407" mass="44395">MPSRISPDGFKPLENTLLFQPLKLGSLNLEHRVLMAPLTRMRGTKVADGVYVPGDLNVEYYSQRASKGGFLLTEACPISRYAAGYPGVPGIFTAEQKAGWRRVTDAVHSKGGFIFCQLWHVGRATVPSFLDGRDCVSASNIPLKGKALDGTEYAATPPKAMTVEEIKETVSEYAAAAKRALEAGFDGVEIHGANGYLLDQFLHDNVNIRDDIYGGSIENRSRFVLEVIQAVTAAVGADRTGIRLSPYNYFQDTRDSNPNEHWAYLCEKIAQLPSSSRLAYVHMVEPRFDEVLDEAAKLSSLGDTTVASTESKNKPSLVPFRQILQKGGIKFLAAGSFNKDNAVPKLDSDGADAIIFGRWFIANPDLPVRLAEGLPLNPYDRDSFYGASPPSKGYVDYPFYKAAAAAA</sequence>
<keyword evidence="6" id="KW-1185">Reference proteome</keyword>
<dbReference type="GO" id="GO:0016628">
    <property type="term" value="F:oxidoreductase activity, acting on the CH-CH group of donors, NAD or NADP as acceptor"/>
    <property type="evidence" value="ECO:0007669"/>
    <property type="project" value="UniProtKB-ARBA"/>
</dbReference>
<dbReference type="InterPro" id="IPR013785">
    <property type="entry name" value="Aldolase_TIM"/>
</dbReference>
<dbReference type="Pfam" id="PF00724">
    <property type="entry name" value="Oxidored_FMN"/>
    <property type="match status" value="1"/>
</dbReference>
<keyword evidence="3" id="KW-0560">Oxidoreductase</keyword>
<dbReference type="RefSeq" id="XP_064702201.1">
    <property type="nucleotide sequence ID" value="XM_064850932.1"/>
</dbReference>
<dbReference type="Proteomes" id="UP001358417">
    <property type="component" value="Unassembled WGS sequence"/>
</dbReference>
<reference evidence="5 6" key="1">
    <citation type="submission" date="2023-08" db="EMBL/GenBank/DDBJ databases">
        <title>Black Yeasts Isolated from many extreme environments.</title>
        <authorList>
            <person name="Coleine C."/>
            <person name="Stajich J.E."/>
            <person name="Selbmann L."/>
        </authorList>
    </citation>
    <scope>NUCLEOTIDE SEQUENCE [LARGE SCALE GENOMIC DNA]</scope>
    <source>
        <strain evidence="5 6">CCFEE 5792</strain>
    </source>
</reference>
<name>A0AAV9N1C8_9EURO</name>
<dbReference type="InterPro" id="IPR045247">
    <property type="entry name" value="Oye-like"/>
</dbReference>
<feature type="domain" description="NADH:flavin oxidoreductase/NADH oxidase N-terminal" evidence="4">
    <location>
        <begin position="18"/>
        <end position="377"/>
    </location>
</feature>
<evidence type="ECO:0000256" key="2">
    <source>
        <dbReference type="ARBA" id="ARBA00005979"/>
    </source>
</evidence>
<comment type="caution">
    <text evidence="5">The sequence shown here is derived from an EMBL/GenBank/DDBJ whole genome shotgun (WGS) entry which is preliminary data.</text>
</comment>
<dbReference type="GO" id="GO:0010181">
    <property type="term" value="F:FMN binding"/>
    <property type="evidence" value="ECO:0007669"/>
    <property type="project" value="InterPro"/>
</dbReference>
<dbReference type="GO" id="GO:0005829">
    <property type="term" value="C:cytosol"/>
    <property type="evidence" value="ECO:0007669"/>
    <property type="project" value="UniProtKB-ARBA"/>
</dbReference>
<evidence type="ECO:0000313" key="6">
    <source>
        <dbReference type="Proteomes" id="UP001358417"/>
    </source>
</evidence>